<dbReference type="GO" id="GO:0016020">
    <property type="term" value="C:membrane"/>
    <property type="evidence" value="ECO:0007669"/>
    <property type="project" value="UniProtKB-SubCell"/>
</dbReference>
<dbReference type="AlphaFoldDB" id="A0A835CZA6"/>
<comment type="subcellular location">
    <subcellularLocation>
        <location evidence="1">Membrane</location>
    </subcellularLocation>
</comment>
<keyword evidence="5 7" id="KW-1133">Transmembrane helix</keyword>
<reference evidence="9 10" key="1">
    <citation type="submission" date="2020-04" db="EMBL/GenBank/DDBJ databases">
        <title>Plant Genome Project.</title>
        <authorList>
            <person name="Zhang R.-G."/>
        </authorList>
    </citation>
    <scope>NUCLEOTIDE SEQUENCE [LARGE SCALE GENOMIC DNA]</scope>
    <source>
        <strain evidence="9">YNK0</strain>
        <tissue evidence="9">Leaf</tissue>
    </source>
</reference>
<feature type="transmembrane region" description="Helical" evidence="7">
    <location>
        <begin position="220"/>
        <end position="241"/>
    </location>
</feature>
<feature type="domain" description="Amino acid transporter transmembrane" evidence="8">
    <location>
        <begin position="16"/>
        <end position="347"/>
    </location>
</feature>
<evidence type="ECO:0000256" key="7">
    <source>
        <dbReference type="SAM" id="Phobius"/>
    </source>
</evidence>
<organism evidence="9 10">
    <name type="scientific">Tetracentron sinense</name>
    <name type="common">Spur-leaf</name>
    <dbReference type="NCBI Taxonomy" id="13715"/>
    <lineage>
        <taxon>Eukaryota</taxon>
        <taxon>Viridiplantae</taxon>
        <taxon>Streptophyta</taxon>
        <taxon>Embryophyta</taxon>
        <taxon>Tracheophyta</taxon>
        <taxon>Spermatophyta</taxon>
        <taxon>Magnoliopsida</taxon>
        <taxon>Trochodendrales</taxon>
        <taxon>Trochodendraceae</taxon>
        <taxon>Tetracentron</taxon>
    </lineage>
</organism>
<dbReference type="Proteomes" id="UP000655225">
    <property type="component" value="Unassembled WGS sequence"/>
</dbReference>
<dbReference type="Pfam" id="PF01490">
    <property type="entry name" value="Aa_trans"/>
    <property type="match status" value="1"/>
</dbReference>
<sequence>MAANNVNLESNGSGEKRGKLLVLFPIMYLSGGTCVALITLGGGTMKLFFEIACGTKPLTTVEWFLVFICCAILLAQLPNLNSVAGVSLIGAISGVSYCTLIWVVSVSIGRPMDVAYYPLKAKAEMPWICSIVNALGIVALAFRGHNVVLEIQGTMPTSTKHPSRVPMWRGVKFAYFLIAMCLFPLAAAGYWTYGTLIPANANGGLFNVLLDYHGQDTSRFLLGLISLLVVINCLSSFQIYAMPVFDNLEFIYISTKNRPCPWWLRSAFRAFFGCLAFFIAVALPILVSLAGLIGAIALPVTFAYPCFMWIVIKKPQKYSAMWYLNWGLGCLGIVMSFLLVAAAIWSLVYTGVKPHFFNPR</sequence>
<dbReference type="InterPro" id="IPR013057">
    <property type="entry name" value="AA_transpt_TM"/>
</dbReference>
<dbReference type="OrthoDB" id="40134at2759"/>
<evidence type="ECO:0000256" key="6">
    <source>
        <dbReference type="ARBA" id="ARBA00023136"/>
    </source>
</evidence>
<feature type="transmembrane region" description="Helical" evidence="7">
    <location>
        <begin position="60"/>
        <end position="77"/>
    </location>
</feature>
<protein>
    <recommendedName>
        <fullName evidence="8">Amino acid transporter transmembrane domain-containing protein</fullName>
    </recommendedName>
</protein>
<feature type="transmembrane region" description="Helical" evidence="7">
    <location>
        <begin position="173"/>
        <end position="193"/>
    </location>
</feature>
<keyword evidence="2" id="KW-0813">Transport</keyword>
<evidence type="ECO:0000313" key="9">
    <source>
        <dbReference type="EMBL" id="KAF8377742.1"/>
    </source>
</evidence>
<dbReference type="OMA" id="WVVSIIQ"/>
<dbReference type="GO" id="GO:0006865">
    <property type="term" value="P:amino acid transport"/>
    <property type="evidence" value="ECO:0007669"/>
    <property type="project" value="UniProtKB-KW"/>
</dbReference>
<proteinExistence type="predicted"/>
<keyword evidence="10" id="KW-1185">Reference proteome</keyword>
<feature type="transmembrane region" description="Helical" evidence="7">
    <location>
        <begin position="84"/>
        <end position="105"/>
    </location>
</feature>
<name>A0A835CZA6_TETSI</name>
<evidence type="ECO:0000256" key="5">
    <source>
        <dbReference type="ARBA" id="ARBA00022989"/>
    </source>
</evidence>
<feature type="transmembrane region" description="Helical" evidence="7">
    <location>
        <begin position="262"/>
        <end position="283"/>
    </location>
</feature>
<dbReference type="EMBL" id="JABCRI010000024">
    <property type="protein sequence ID" value="KAF8377742.1"/>
    <property type="molecule type" value="Genomic_DNA"/>
</dbReference>
<dbReference type="PANTHER" id="PTHR48017">
    <property type="entry name" value="OS05G0424000 PROTEIN-RELATED"/>
    <property type="match status" value="1"/>
</dbReference>
<feature type="transmembrane region" description="Helical" evidence="7">
    <location>
        <begin position="323"/>
        <end position="348"/>
    </location>
</feature>
<accession>A0A835CZA6</accession>
<keyword evidence="3 7" id="KW-0812">Transmembrane</keyword>
<comment type="caution">
    <text evidence="9">The sequence shown here is derived from an EMBL/GenBank/DDBJ whole genome shotgun (WGS) entry which is preliminary data.</text>
</comment>
<keyword evidence="6 7" id="KW-0472">Membrane</keyword>
<gene>
    <name evidence="9" type="ORF">HHK36_031127</name>
</gene>
<evidence type="ECO:0000256" key="4">
    <source>
        <dbReference type="ARBA" id="ARBA00022970"/>
    </source>
</evidence>
<feature type="transmembrane region" description="Helical" evidence="7">
    <location>
        <begin position="125"/>
        <end position="142"/>
    </location>
</feature>
<evidence type="ECO:0000256" key="1">
    <source>
        <dbReference type="ARBA" id="ARBA00004370"/>
    </source>
</evidence>
<keyword evidence="4" id="KW-0029">Amino-acid transport</keyword>
<evidence type="ECO:0000259" key="8">
    <source>
        <dbReference type="Pfam" id="PF01490"/>
    </source>
</evidence>
<evidence type="ECO:0000313" key="10">
    <source>
        <dbReference type="Proteomes" id="UP000655225"/>
    </source>
</evidence>
<feature type="transmembrane region" description="Helical" evidence="7">
    <location>
        <begin position="20"/>
        <end position="40"/>
    </location>
</feature>
<evidence type="ECO:0000256" key="3">
    <source>
        <dbReference type="ARBA" id="ARBA00022692"/>
    </source>
</evidence>
<evidence type="ECO:0000256" key="2">
    <source>
        <dbReference type="ARBA" id="ARBA00022448"/>
    </source>
</evidence>
<feature type="transmembrane region" description="Helical" evidence="7">
    <location>
        <begin position="289"/>
        <end position="311"/>
    </location>
</feature>